<comment type="caution">
    <text evidence="2">The sequence shown here is derived from an EMBL/GenBank/DDBJ whole genome shotgun (WGS) entry which is preliminary data.</text>
</comment>
<dbReference type="Proteomes" id="UP000283269">
    <property type="component" value="Unassembled WGS sequence"/>
</dbReference>
<feature type="compositionally biased region" description="Low complexity" evidence="1">
    <location>
        <begin position="57"/>
        <end position="70"/>
    </location>
</feature>
<gene>
    <name evidence="2" type="ORF">CVT25_013022</name>
</gene>
<protein>
    <submittedName>
        <fullName evidence="2">Uncharacterized protein</fullName>
    </submittedName>
</protein>
<dbReference type="EMBL" id="NHYD01001262">
    <property type="protein sequence ID" value="PPQ91740.1"/>
    <property type="molecule type" value="Genomic_DNA"/>
</dbReference>
<feature type="region of interest" description="Disordered" evidence="1">
    <location>
        <begin position="56"/>
        <end position="119"/>
    </location>
</feature>
<reference evidence="2 3" key="1">
    <citation type="journal article" date="2018" name="Evol. Lett.">
        <title>Horizontal gene cluster transfer increased hallucinogenic mushroom diversity.</title>
        <authorList>
            <person name="Reynolds H.T."/>
            <person name="Vijayakumar V."/>
            <person name="Gluck-Thaler E."/>
            <person name="Korotkin H.B."/>
            <person name="Matheny P.B."/>
            <person name="Slot J.C."/>
        </authorList>
    </citation>
    <scope>NUCLEOTIDE SEQUENCE [LARGE SCALE GENOMIC DNA]</scope>
    <source>
        <strain evidence="2 3">2631</strain>
    </source>
</reference>
<evidence type="ECO:0000256" key="1">
    <source>
        <dbReference type="SAM" id="MobiDB-lite"/>
    </source>
</evidence>
<proteinExistence type="predicted"/>
<keyword evidence="3" id="KW-1185">Reference proteome</keyword>
<sequence length="174" mass="19598">MSSSYPRPIIHKLKEAEVLYKQILAHGTAGERSHRPLRKLLRWTSLRAACVVGFGNTAKAKPPTHTTALPPSKPNLTSSPGSSMPRRGIITRSLVRTDKDRENTGIPTTPECDDAPRPPGNIFQDTICKRRDHVPKSLSSASHRSFISQQTRMHDGYRFLRDWETRHALGKDRQ</sequence>
<dbReference type="AlphaFoldDB" id="A0A409XM04"/>
<accession>A0A409XM04</accession>
<evidence type="ECO:0000313" key="3">
    <source>
        <dbReference type="Proteomes" id="UP000283269"/>
    </source>
</evidence>
<dbReference type="InParanoid" id="A0A409XM04"/>
<organism evidence="2 3">
    <name type="scientific">Psilocybe cyanescens</name>
    <dbReference type="NCBI Taxonomy" id="93625"/>
    <lineage>
        <taxon>Eukaryota</taxon>
        <taxon>Fungi</taxon>
        <taxon>Dikarya</taxon>
        <taxon>Basidiomycota</taxon>
        <taxon>Agaricomycotina</taxon>
        <taxon>Agaricomycetes</taxon>
        <taxon>Agaricomycetidae</taxon>
        <taxon>Agaricales</taxon>
        <taxon>Agaricineae</taxon>
        <taxon>Strophariaceae</taxon>
        <taxon>Psilocybe</taxon>
    </lineage>
</organism>
<name>A0A409XM04_PSICY</name>
<evidence type="ECO:0000313" key="2">
    <source>
        <dbReference type="EMBL" id="PPQ91740.1"/>
    </source>
</evidence>